<protein>
    <recommendedName>
        <fullName evidence="1">PD-(D/E)XK endonuclease-like domain-containing protein</fullName>
    </recommendedName>
</protein>
<proteinExistence type="predicted"/>
<dbReference type="AlphaFoldDB" id="A0A1G2FA14"/>
<comment type="caution">
    <text evidence="2">The sequence shown here is derived from an EMBL/GenBank/DDBJ whole genome shotgun (WGS) entry which is preliminary data.</text>
</comment>
<dbReference type="Gene3D" id="3.90.320.10">
    <property type="match status" value="1"/>
</dbReference>
<dbReference type="InterPro" id="IPR011335">
    <property type="entry name" value="Restrct_endonuc-II-like"/>
</dbReference>
<feature type="domain" description="PD-(D/E)XK endonuclease-like" evidence="1">
    <location>
        <begin position="2"/>
        <end position="243"/>
    </location>
</feature>
<organism evidence="2 3">
    <name type="scientific">Candidatus Portnoybacteria bacterium RIFCSPHIGHO2_01_FULL_40_12b</name>
    <dbReference type="NCBI Taxonomy" id="1801994"/>
    <lineage>
        <taxon>Bacteria</taxon>
        <taxon>Candidatus Portnoyibacteriota</taxon>
    </lineage>
</organism>
<evidence type="ECO:0000259" key="1">
    <source>
        <dbReference type="Pfam" id="PF12705"/>
    </source>
</evidence>
<dbReference type="Proteomes" id="UP000176974">
    <property type="component" value="Unassembled WGS sequence"/>
</dbReference>
<dbReference type="EMBL" id="MHMY01000023">
    <property type="protein sequence ID" value="OGZ34916.1"/>
    <property type="molecule type" value="Genomic_DNA"/>
</dbReference>
<dbReference type="Pfam" id="PF12705">
    <property type="entry name" value="PDDEXK_1"/>
    <property type="match status" value="1"/>
</dbReference>
<reference evidence="2 3" key="1">
    <citation type="journal article" date="2016" name="Nat. Commun.">
        <title>Thousands of microbial genomes shed light on interconnected biogeochemical processes in an aquifer system.</title>
        <authorList>
            <person name="Anantharaman K."/>
            <person name="Brown C.T."/>
            <person name="Hug L.A."/>
            <person name="Sharon I."/>
            <person name="Castelle C.J."/>
            <person name="Probst A.J."/>
            <person name="Thomas B.C."/>
            <person name="Singh A."/>
            <person name="Wilkins M.J."/>
            <person name="Karaoz U."/>
            <person name="Brodie E.L."/>
            <person name="Williams K.H."/>
            <person name="Hubbard S.S."/>
            <person name="Banfield J.F."/>
        </authorList>
    </citation>
    <scope>NUCLEOTIDE SEQUENCE [LARGE SCALE GENOMIC DNA]</scope>
</reference>
<dbReference type="InterPro" id="IPR038726">
    <property type="entry name" value="PDDEXK_AddAB-type"/>
</dbReference>
<name>A0A1G2FA14_9BACT</name>
<dbReference type="InterPro" id="IPR011604">
    <property type="entry name" value="PDDEXK-like_dom_sf"/>
</dbReference>
<evidence type="ECO:0000313" key="3">
    <source>
        <dbReference type="Proteomes" id="UP000176974"/>
    </source>
</evidence>
<evidence type="ECO:0000313" key="2">
    <source>
        <dbReference type="EMBL" id="OGZ34916.1"/>
    </source>
</evidence>
<dbReference type="SUPFAM" id="SSF52980">
    <property type="entry name" value="Restriction endonuclease-like"/>
    <property type="match status" value="1"/>
</dbReference>
<gene>
    <name evidence="2" type="ORF">A2815_00870</name>
</gene>
<accession>A0A1G2FA14</accession>
<sequence>MRISYSALETFITCPAKYKFQYIERIKTPKSKEAVFGSLIHEALKMFHEPTRPTPLSEEDLLKYFTDKWDPGVYEDSREEVFAFHQAVQILKNYHLQNSSLKFNIINLETSFEAPILEGREFHQITGRIDRIDKLEDNAFEIIDYKTSKKMPGQKQVDDNLQLSVYYLGLINRWPSFQKENRPVKLSLYFLKHGEKISTTRSNQQINETKERVLSIINEIRKSDFSPRLNPLCDWCPYQRWCPLFKHKFAKQETIKDGEIKNVIQEYFIIKGQREKDTKRMAELKKIINQYCDEKGIDRVFGEDGYITRLPQKRFEYDVLKLREILEPLEKWEEILTVDKNKFKKVISQLPFDLRKKIDESKKLEKEFKIITASKTTKK</sequence>